<dbReference type="SUPFAM" id="SSF53067">
    <property type="entry name" value="Actin-like ATPase domain"/>
    <property type="match status" value="2"/>
</dbReference>
<reference evidence="3 4" key="1">
    <citation type="submission" date="2021-05" db="EMBL/GenBank/DDBJ databases">
        <title>The draft genome of Geobacter pelophilus DSM 12255.</title>
        <authorList>
            <person name="Xu Z."/>
            <person name="Masuda Y."/>
            <person name="Itoh H."/>
            <person name="Senoo K."/>
        </authorList>
    </citation>
    <scope>NUCLEOTIDE SEQUENCE [LARGE SCALE GENOMIC DNA]</scope>
    <source>
        <strain evidence="3 4">DSM 12255</strain>
    </source>
</reference>
<dbReference type="Gene3D" id="1.10.3210.10">
    <property type="entry name" value="Hypothetical protein af1432"/>
    <property type="match status" value="1"/>
</dbReference>
<dbReference type="PIRSF" id="PIRSF001267">
    <property type="entry name" value="Pyrophosphatase_GppA_Ppx"/>
    <property type="match status" value="1"/>
</dbReference>
<evidence type="ECO:0000313" key="3">
    <source>
        <dbReference type="EMBL" id="MBT0666210.1"/>
    </source>
</evidence>
<name>A0AAW4L8N2_9BACT</name>
<evidence type="ECO:0000259" key="2">
    <source>
        <dbReference type="SMART" id="SM00471"/>
    </source>
</evidence>
<dbReference type="PANTHER" id="PTHR30005:SF0">
    <property type="entry name" value="RETROGRADE REGULATION PROTEIN 2"/>
    <property type="match status" value="1"/>
</dbReference>
<feature type="domain" description="HD/PDEase" evidence="2">
    <location>
        <begin position="331"/>
        <end position="464"/>
    </location>
</feature>
<dbReference type="CDD" id="cd00077">
    <property type="entry name" value="HDc"/>
    <property type="match status" value="1"/>
</dbReference>
<dbReference type="InterPro" id="IPR030673">
    <property type="entry name" value="PyroPPase_GppA_Ppx"/>
</dbReference>
<proteinExistence type="predicted"/>
<sequence>MNINRLAAIDIGTNSIRSIVVEVKPNGDFRILDDEKVAVRLGEGLNEHGLIIPAAMDRAIDALVRLKKIIDGYGVHAIEAVATSAVRKAANGHDFIKKIKDTIDLKVEIISGESEAELAALSAFNNFEFENARLLLADIGGGSLELVSTVGHHIEQVVSLDLGAVYLTELFLKNDPVSANDIQNLRKHIRKTLRSSFIEERPVIQGLIGSGGTITAIAAMTMALRKEGYQSVHGYELLRSDVVHLHAMLTRKTMKERREIPGLNPDRADIIIAGITVIDELMEFFQANLLRVNERGIREGLILRAVRKHGLLKGQKTPRSWQSSVMEFARSCHFDEQHSLHVARLATDICKVLATVYKLGDTELRLLEAAAILHDIGYFINYSSHHKHSYHLIRHADLIGFTPRERELIAQIARYHRKALPKKKHEQYLRLSADDRLRVARLGGILRLADGLDRRRNSLVTGIECLLSPSKFVIRLTGATELSVELFGAKVKGDLFQEAFQLKLIVEAL</sequence>
<dbReference type="RefSeq" id="WP_214172979.1">
    <property type="nucleotide sequence ID" value="NZ_JAHCVJ010000009.1"/>
</dbReference>
<dbReference type="CDD" id="cd24054">
    <property type="entry name" value="ASKHA_NBD_AaPPX-GppA_MtPPX2-like"/>
    <property type="match status" value="1"/>
</dbReference>
<dbReference type="Gene3D" id="3.30.420.150">
    <property type="entry name" value="Exopolyphosphatase. Domain 2"/>
    <property type="match status" value="1"/>
</dbReference>
<dbReference type="EMBL" id="JAHCVJ010000009">
    <property type="protein sequence ID" value="MBT0666210.1"/>
    <property type="molecule type" value="Genomic_DNA"/>
</dbReference>
<dbReference type="AlphaFoldDB" id="A0AAW4L8N2"/>
<keyword evidence="1" id="KW-0378">Hydrolase</keyword>
<evidence type="ECO:0000256" key="1">
    <source>
        <dbReference type="ARBA" id="ARBA00022801"/>
    </source>
</evidence>
<dbReference type="InterPro" id="IPR043129">
    <property type="entry name" value="ATPase_NBD"/>
</dbReference>
<keyword evidence="4" id="KW-1185">Reference proteome</keyword>
<dbReference type="FunFam" id="1.10.3210.10:FF:000025">
    <property type="entry name" value="Exopolyphosphatase"/>
    <property type="match status" value="1"/>
</dbReference>
<gene>
    <name evidence="3" type="ORF">KI809_18005</name>
</gene>
<dbReference type="InterPro" id="IPR048950">
    <property type="entry name" value="Ppx_GppA_C"/>
</dbReference>
<dbReference type="PANTHER" id="PTHR30005">
    <property type="entry name" value="EXOPOLYPHOSPHATASE"/>
    <property type="match status" value="1"/>
</dbReference>
<dbReference type="GO" id="GO:0016462">
    <property type="term" value="F:pyrophosphatase activity"/>
    <property type="evidence" value="ECO:0007669"/>
    <property type="project" value="TreeGrafter"/>
</dbReference>
<dbReference type="Pfam" id="PF02541">
    <property type="entry name" value="Ppx-GppA"/>
    <property type="match status" value="1"/>
</dbReference>
<comment type="caution">
    <text evidence="3">The sequence shown here is derived from an EMBL/GenBank/DDBJ whole genome shotgun (WGS) entry which is preliminary data.</text>
</comment>
<dbReference type="InterPro" id="IPR050273">
    <property type="entry name" value="GppA/Ppx_hydrolase"/>
</dbReference>
<dbReference type="InterPro" id="IPR003695">
    <property type="entry name" value="Ppx_GppA_N"/>
</dbReference>
<dbReference type="SMART" id="SM00471">
    <property type="entry name" value="HDc"/>
    <property type="match status" value="1"/>
</dbReference>
<protein>
    <submittedName>
        <fullName evidence="3">Ppx/GppA family phosphatase</fullName>
    </submittedName>
</protein>
<accession>A0AAW4L8N2</accession>
<dbReference type="SUPFAM" id="SSF109604">
    <property type="entry name" value="HD-domain/PDEase-like"/>
    <property type="match status" value="1"/>
</dbReference>
<dbReference type="InterPro" id="IPR003607">
    <property type="entry name" value="HD/PDEase_dom"/>
</dbReference>
<dbReference type="Gene3D" id="3.30.420.40">
    <property type="match status" value="1"/>
</dbReference>
<dbReference type="Proteomes" id="UP000811899">
    <property type="component" value="Unassembled WGS sequence"/>
</dbReference>
<organism evidence="3 4">
    <name type="scientific">Geoanaerobacter pelophilus</name>
    <dbReference type="NCBI Taxonomy" id="60036"/>
    <lineage>
        <taxon>Bacteria</taxon>
        <taxon>Pseudomonadati</taxon>
        <taxon>Thermodesulfobacteriota</taxon>
        <taxon>Desulfuromonadia</taxon>
        <taxon>Geobacterales</taxon>
        <taxon>Geobacteraceae</taxon>
        <taxon>Geoanaerobacter</taxon>
    </lineage>
</organism>
<evidence type="ECO:0000313" key="4">
    <source>
        <dbReference type="Proteomes" id="UP000811899"/>
    </source>
</evidence>
<dbReference type="Pfam" id="PF21447">
    <property type="entry name" value="Ppx-GppA_III"/>
    <property type="match status" value="1"/>
</dbReference>